<organism evidence="8">
    <name type="scientific">Trieres chinensis</name>
    <name type="common">Marine centric diatom</name>
    <name type="synonym">Odontella sinensis</name>
    <dbReference type="NCBI Taxonomy" id="1514140"/>
    <lineage>
        <taxon>Eukaryota</taxon>
        <taxon>Sar</taxon>
        <taxon>Stramenopiles</taxon>
        <taxon>Ochrophyta</taxon>
        <taxon>Bacillariophyta</taxon>
        <taxon>Mediophyceae</taxon>
        <taxon>Biddulphiophycidae</taxon>
        <taxon>Eupodiscales</taxon>
        <taxon>Parodontellaceae</taxon>
        <taxon>Trieres</taxon>
    </lineage>
</organism>
<feature type="transmembrane region" description="Helical" evidence="6">
    <location>
        <begin position="157"/>
        <end position="180"/>
    </location>
</feature>
<evidence type="ECO:0000256" key="6">
    <source>
        <dbReference type="RuleBase" id="RU368066"/>
    </source>
</evidence>
<gene>
    <name evidence="8" type="ORF">OSIN01602_LOCUS19760</name>
</gene>
<sequence>MSSKGHYAGVPSSKDDSGLTPVASPVEPFQIDDEEEGEFTNDGGSSAGAGLPSPPQWTKGTVQAPQYRDVWFAVAFVVQALAVFGAAVGLGAAGLSAVQDGGGGLQRRLEPYLGDRGRVLESFDDDAAQFASLYDDDNTNVSPSASETASEGVPSEAFLPLVILASLASGPALTIVALGYMSRNAAGLIEASLYLSIGLNAFAFLVALVTGLLPSAIIHAIFAVILVLYAKSVWHRIPYAAANLRSAITAVRSNMGVALVAFGAVPATMVWFAVWTFAFIGVMSTDFMREQIDEEDASVGGNDQGEISALGGFVIFMFLLSFYWTNQVINGVVRTTIAGVIGTWWFSPLEASSFCSSAVRDSLSRSTTYSFGSICFGSLIVAIIQVMRNSLERARNDRNGGMLRCIAHCLLVWIERLAEYFNKWAFIYVGLYGYSYVEAGKNVMTLFKERGWTAIISDNLVNRMLALVSFAIGLISAFVCVLVGFIAEGKGGWLGFAALLGFFMGLFLSLIMMGVLSSSVDAIIVCYAEAPAEFRENHPELHAEMEGTWSAAWPDATLTPVAVAVPLGGGLTGSDQKRSLD</sequence>
<dbReference type="PANTHER" id="PTHR12385:SF4">
    <property type="entry name" value="PROTEIN PNS1"/>
    <property type="match status" value="1"/>
</dbReference>
<comment type="subcellular location">
    <subcellularLocation>
        <location evidence="6">Cell membrane</location>
        <topology evidence="6">Multi-pass membrane protein</topology>
    </subcellularLocation>
    <subcellularLocation>
        <location evidence="1">Membrane</location>
        <topology evidence="1">Multi-pass membrane protein</topology>
    </subcellularLocation>
</comment>
<accession>A0A7S2A6J5</accession>
<evidence type="ECO:0000256" key="4">
    <source>
        <dbReference type="ARBA" id="ARBA00022989"/>
    </source>
</evidence>
<protein>
    <recommendedName>
        <fullName evidence="6">Choline transporter-like protein</fullName>
    </recommendedName>
</protein>
<feature type="compositionally biased region" description="Acidic residues" evidence="7">
    <location>
        <begin position="30"/>
        <end position="39"/>
    </location>
</feature>
<dbReference type="InterPro" id="IPR007603">
    <property type="entry name" value="Choline_transptr-like"/>
</dbReference>
<evidence type="ECO:0000313" key="8">
    <source>
        <dbReference type="EMBL" id="CAD9359122.1"/>
    </source>
</evidence>
<feature type="transmembrane region" description="Helical" evidence="6">
    <location>
        <begin position="192"/>
        <end position="210"/>
    </location>
</feature>
<feature type="transmembrane region" description="Helical" evidence="6">
    <location>
        <begin position="216"/>
        <end position="234"/>
    </location>
</feature>
<dbReference type="AlphaFoldDB" id="A0A7S2A6J5"/>
<comment type="function">
    <text evidence="6">Choline transporter.</text>
</comment>
<keyword evidence="3 6" id="KW-0812">Transmembrane</keyword>
<feature type="transmembrane region" description="Helical" evidence="6">
    <location>
        <begin position="307"/>
        <end position="324"/>
    </location>
</feature>
<feature type="transmembrane region" description="Helical" evidence="6">
    <location>
        <begin position="367"/>
        <end position="387"/>
    </location>
</feature>
<dbReference type="GO" id="GO:0005886">
    <property type="term" value="C:plasma membrane"/>
    <property type="evidence" value="ECO:0007669"/>
    <property type="project" value="UniProtKB-SubCell"/>
</dbReference>
<feature type="transmembrane region" description="Helical" evidence="6">
    <location>
        <begin position="70"/>
        <end position="95"/>
    </location>
</feature>
<dbReference type="GO" id="GO:0022857">
    <property type="term" value="F:transmembrane transporter activity"/>
    <property type="evidence" value="ECO:0007669"/>
    <property type="project" value="UniProtKB-UniRule"/>
</dbReference>
<feature type="transmembrane region" description="Helical" evidence="6">
    <location>
        <begin position="331"/>
        <end position="347"/>
    </location>
</feature>
<feature type="transmembrane region" description="Helical" evidence="6">
    <location>
        <begin position="255"/>
        <end position="280"/>
    </location>
</feature>
<dbReference type="Pfam" id="PF04515">
    <property type="entry name" value="Choline_transpo"/>
    <property type="match status" value="1"/>
</dbReference>
<keyword evidence="5 6" id="KW-0472">Membrane</keyword>
<feature type="region of interest" description="Disordered" evidence="7">
    <location>
        <begin position="1"/>
        <end position="60"/>
    </location>
</feature>
<keyword evidence="4 6" id="KW-1133">Transmembrane helix</keyword>
<feature type="transmembrane region" description="Helical" evidence="6">
    <location>
        <begin position="465"/>
        <end position="487"/>
    </location>
</feature>
<reference evidence="8" key="1">
    <citation type="submission" date="2021-01" db="EMBL/GenBank/DDBJ databases">
        <authorList>
            <person name="Corre E."/>
            <person name="Pelletier E."/>
            <person name="Niang G."/>
            <person name="Scheremetjew M."/>
            <person name="Finn R."/>
            <person name="Kale V."/>
            <person name="Holt S."/>
            <person name="Cochrane G."/>
            <person name="Meng A."/>
            <person name="Brown T."/>
            <person name="Cohen L."/>
        </authorList>
    </citation>
    <scope>NUCLEOTIDE SEQUENCE</scope>
    <source>
        <strain evidence="8">Grunow 1884</strain>
    </source>
</reference>
<evidence type="ECO:0000256" key="7">
    <source>
        <dbReference type="SAM" id="MobiDB-lite"/>
    </source>
</evidence>
<dbReference type="PANTHER" id="PTHR12385">
    <property type="entry name" value="CHOLINE TRANSPORTER-LIKE (SLC FAMILY 44)"/>
    <property type="match status" value="1"/>
</dbReference>
<dbReference type="EMBL" id="HBGO01034173">
    <property type="protein sequence ID" value="CAD9359122.1"/>
    <property type="molecule type" value="Transcribed_RNA"/>
</dbReference>
<evidence type="ECO:0000256" key="5">
    <source>
        <dbReference type="ARBA" id="ARBA00023136"/>
    </source>
</evidence>
<evidence type="ECO:0000256" key="1">
    <source>
        <dbReference type="ARBA" id="ARBA00004141"/>
    </source>
</evidence>
<comment type="similarity">
    <text evidence="2 6">Belongs to the CTL (choline transporter-like) family.</text>
</comment>
<evidence type="ECO:0000256" key="3">
    <source>
        <dbReference type="ARBA" id="ARBA00022692"/>
    </source>
</evidence>
<name>A0A7S2A6J5_TRICV</name>
<proteinExistence type="inferred from homology"/>
<evidence type="ECO:0000256" key="2">
    <source>
        <dbReference type="ARBA" id="ARBA00007168"/>
    </source>
</evidence>
<feature type="transmembrane region" description="Helical" evidence="6">
    <location>
        <begin position="493"/>
        <end position="516"/>
    </location>
</feature>